<protein>
    <recommendedName>
        <fullName evidence="1">Fungal-type protein kinase domain-containing protein</fullName>
    </recommendedName>
</protein>
<dbReference type="AlphaFoldDB" id="A0AAD7D0V8"/>
<reference evidence="2" key="1">
    <citation type="submission" date="2023-03" db="EMBL/GenBank/DDBJ databases">
        <title>Massive genome expansion in bonnet fungi (Mycena s.s.) driven by repeated elements and novel gene families across ecological guilds.</title>
        <authorList>
            <consortium name="Lawrence Berkeley National Laboratory"/>
            <person name="Harder C.B."/>
            <person name="Miyauchi S."/>
            <person name="Viragh M."/>
            <person name="Kuo A."/>
            <person name="Thoen E."/>
            <person name="Andreopoulos B."/>
            <person name="Lu D."/>
            <person name="Skrede I."/>
            <person name="Drula E."/>
            <person name="Henrissat B."/>
            <person name="Morin E."/>
            <person name="Kohler A."/>
            <person name="Barry K."/>
            <person name="LaButti K."/>
            <person name="Morin E."/>
            <person name="Salamov A."/>
            <person name="Lipzen A."/>
            <person name="Mereny Z."/>
            <person name="Hegedus B."/>
            <person name="Baldrian P."/>
            <person name="Stursova M."/>
            <person name="Weitz H."/>
            <person name="Taylor A."/>
            <person name="Grigoriev I.V."/>
            <person name="Nagy L.G."/>
            <person name="Martin F."/>
            <person name="Kauserud H."/>
        </authorList>
    </citation>
    <scope>NUCLEOTIDE SEQUENCE</scope>
    <source>
        <strain evidence="2">CBHHK067</strain>
    </source>
</reference>
<feature type="domain" description="Fungal-type protein kinase" evidence="1">
    <location>
        <begin position="47"/>
        <end position="105"/>
    </location>
</feature>
<proteinExistence type="predicted"/>
<dbReference type="InterPro" id="IPR040976">
    <property type="entry name" value="Pkinase_fungal"/>
</dbReference>
<organism evidence="2 3">
    <name type="scientific">Mycena rosella</name>
    <name type="common">Pink bonnet</name>
    <name type="synonym">Agaricus rosellus</name>
    <dbReference type="NCBI Taxonomy" id="1033263"/>
    <lineage>
        <taxon>Eukaryota</taxon>
        <taxon>Fungi</taxon>
        <taxon>Dikarya</taxon>
        <taxon>Basidiomycota</taxon>
        <taxon>Agaricomycotina</taxon>
        <taxon>Agaricomycetes</taxon>
        <taxon>Agaricomycetidae</taxon>
        <taxon>Agaricales</taxon>
        <taxon>Marasmiineae</taxon>
        <taxon>Mycenaceae</taxon>
        <taxon>Mycena</taxon>
    </lineage>
</organism>
<evidence type="ECO:0000259" key="1">
    <source>
        <dbReference type="Pfam" id="PF17667"/>
    </source>
</evidence>
<dbReference type="EMBL" id="JARKIE010000166">
    <property type="protein sequence ID" value="KAJ7672751.1"/>
    <property type="molecule type" value="Genomic_DNA"/>
</dbReference>
<dbReference type="Proteomes" id="UP001221757">
    <property type="component" value="Unassembled WGS sequence"/>
</dbReference>
<gene>
    <name evidence="2" type="ORF">B0H17DRAFT_1083857</name>
</gene>
<keyword evidence="3" id="KW-1185">Reference proteome</keyword>
<accession>A0AAD7D0V8</accession>
<comment type="caution">
    <text evidence="2">The sequence shown here is derived from an EMBL/GenBank/DDBJ whole genome shotgun (WGS) entry which is preliminary data.</text>
</comment>
<evidence type="ECO:0000313" key="3">
    <source>
        <dbReference type="Proteomes" id="UP001221757"/>
    </source>
</evidence>
<sequence length="223" mass="25315">MKRMLVQASNFEEFSAAFMDFVDAFLSQAESVVASITGKPVSFAQRELDSTLGGLVHDLDMAGQLIVAEVVLIIGTLPFMAVDLLINGPPHKVEHDLHSLLFVLTLFYWTYEGFTGPTYPEQVSATGRRWPTEVLPWGNRPVFHTLAEIGVLKRMFFAKPEKLEETLEAILSSWDEKYLEFFWVLHNALWKPSLDFPDWMVDKSTVTPAEVREVLKTYLSNSN</sequence>
<dbReference type="Pfam" id="PF17667">
    <property type="entry name" value="Pkinase_fungal"/>
    <property type="match status" value="1"/>
</dbReference>
<name>A0AAD7D0V8_MYCRO</name>
<evidence type="ECO:0000313" key="2">
    <source>
        <dbReference type="EMBL" id="KAJ7672751.1"/>
    </source>
</evidence>